<keyword evidence="11" id="KW-1185">Reference proteome</keyword>
<dbReference type="GO" id="GO:0008270">
    <property type="term" value="F:zinc ion binding"/>
    <property type="evidence" value="ECO:0007669"/>
    <property type="project" value="UniProtKB-KW"/>
</dbReference>
<dbReference type="GO" id="GO:0005737">
    <property type="term" value="C:cytoplasm"/>
    <property type="evidence" value="ECO:0007669"/>
    <property type="project" value="UniProtKB-SubCell"/>
</dbReference>
<feature type="compositionally biased region" description="Low complexity" evidence="8">
    <location>
        <begin position="359"/>
        <end position="377"/>
    </location>
</feature>
<evidence type="ECO:0000259" key="9">
    <source>
        <dbReference type="PROSITE" id="PS50865"/>
    </source>
</evidence>
<evidence type="ECO:0000256" key="2">
    <source>
        <dbReference type="ARBA" id="ARBA00010655"/>
    </source>
</evidence>
<keyword evidence="3" id="KW-0963">Cytoplasm</keyword>
<dbReference type="SUPFAM" id="SSF144232">
    <property type="entry name" value="HIT/MYND zinc finger-like"/>
    <property type="match status" value="1"/>
</dbReference>
<comment type="subcellular location">
    <subcellularLocation>
        <location evidence="1">Cytoplasm</location>
    </subcellularLocation>
</comment>
<name>A0AAV5RSX3_MAUHU</name>
<evidence type="ECO:0000256" key="6">
    <source>
        <dbReference type="ARBA" id="ARBA00022833"/>
    </source>
</evidence>
<dbReference type="InterPro" id="IPR051664">
    <property type="entry name" value="MYND-type_zinc_finger"/>
</dbReference>
<evidence type="ECO:0000313" key="10">
    <source>
        <dbReference type="EMBL" id="GMM54684.1"/>
    </source>
</evidence>
<dbReference type="EMBL" id="BTGD01000003">
    <property type="protein sequence ID" value="GMM54684.1"/>
    <property type="molecule type" value="Genomic_DNA"/>
</dbReference>
<comment type="similarity">
    <text evidence="2">Belongs to the MUB1/samB family.</text>
</comment>
<dbReference type="AlphaFoldDB" id="A0AAV5RSX3"/>
<dbReference type="GO" id="GO:0007163">
    <property type="term" value="P:establishment or maintenance of cell polarity"/>
    <property type="evidence" value="ECO:0007669"/>
    <property type="project" value="TreeGrafter"/>
</dbReference>
<feature type="region of interest" description="Disordered" evidence="8">
    <location>
        <begin position="579"/>
        <end position="627"/>
    </location>
</feature>
<dbReference type="GO" id="GO:1990304">
    <property type="term" value="C:MUB1-RAD6-UBR2 ubiquitin ligase complex"/>
    <property type="evidence" value="ECO:0007669"/>
    <property type="project" value="TreeGrafter"/>
</dbReference>
<feature type="domain" description="MYND-type" evidence="9">
    <location>
        <begin position="529"/>
        <end position="570"/>
    </location>
</feature>
<accession>A0AAV5RSX3</accession>
<dbReference type="Pfam" id="PF01753">
    <property type="entry name" value="zf-MYND"/>
    <property type="match status" value="1"/>
</dbReference>
<keyword evidence="4" id="KW-0479">Metal-binding</keyword>
<protein>
    <submittedName>
        <fullName evidence="10">Mub1 protein</fullName>
    </submittedName>
</protein>
<evidence type="ECO:0000256" key="7">
    <source>
        <dbReference type="PROSITE-ProRule" id="PRU00134"/>
    </source>
</evidence>
<keyword evidence="6" id="KW-0862">Zinc</keyword>
<sequence>MRENSFRSVSTNRPVGTITSALYDRRALDVVSNIPLINSLNHLTYLTSNSAKVRDIIANDGALERLVAILHNCYFSQPEVLKHRSPDLSNDIRSDIIERNNKCALCAWKWTLAFQCLVLTGTRGSELIRNKVVSAGVLPLLATVLDNYLLFTQSYDFMNGTYLSFDFKKLELDNEKAYEIFKNPDELTFQQYLTNLVGNSSFHLEKDTKHYDEELLEGKTTRAVDFGLIWRMILAEEGNSDLYENSFLDEDEFIPSILTPREFYLGRIIPKQDDVIWSLQLLAFISKYTYMKKLLQDVTPDDRLSFRPIIDRIRKRMMVMKGKSCLKPTRESSLSDFLNNSDTSSDTFQLEVKSPGSGDISSMTDDNSNNDNPLSSNKSEVSDNDVTMDIKADSPFDVKGSSFLQEIKKLTEKCEAKEKGQERTSPEMKNPFRHLIVPMEPENNPQRCDKEKLLKQYFNSDWKYKDLPLEINDAIFDEPKTLQPLNIFPLVEKYTVTTDNPHDVVYWSSVIMRNSCRKNETTGVRQCANFSCGKWEEYPRQFAKCRRCKRTKYCSRKCQLKAWTYHRYWCHEITTPTKPETAAEEAESDANTPNEGRTETNSTDISEVIASDLGNLSTSENIEEPQE</sequence>
<dbReference type="PANTHER" id="PTHR47442:SF1">
    <property type="entry name" value="MYND-TYPE ZINC FINGER PROTEIN MUB1"/>
    <property type="match status" value="1"/>
</dbReference>
<feature type="compositionally biased region" description="Polar residues" evidence="8">
    <location>
        <begin position="331"/>
        <end position="348"/>
    </location>
</feature>
<evidence type="ECO:0000256" key="4">
    <source>
        <dbReference type="ARBA" id="ARBA00022723"/>
    </source>
</evidence>
<evidence type="ECO:0000256" key="5">
    <source>
        <dbReference type="ARBA" id="ARBA00022771"/>
    </source>
</evidence>
<comment type="caution">
    <text evidence="10">The sequence shown here is derived from an EMBL/GenBank/DDBJ whole genome shotgun (WGS) entry which is preliminary data.</text>
</comment>
<dbReference type="PROSITE" id="PS50865">
    <property type="entry name" value="ZF_MYND_2"/>
    <property type="match status" value="1"/>
</dbReference>
<dbReference type="FunFam" id="6.10.140.2220:FF:000003">
    <property type="entry name" value="MYND-type zinc finger protein"/>
    <property type="match status" value="1"/>
</dbReference>
<evidence type="ECO:0000256" key="8">
    <source>
        <dbReference type="SAM" id="MobiDB-lite"/>
    </source>
</evidence>
<reference evidence="10 11" key="1">
    <citation type="journal article" date="2023" name="Elife">
        <title>Identification of key yeast species and microbe-microbe interactions impacting larval growth of Drosophila in the wild.</title>
        <authorList>
            <person name="Mure A."/>
            <person name="Sugiura Y."/>
            <person name="Maeda R."/>
            <person name="Honda K."/>
            <person name="Sakurai N."/>
            <person name="Takahashi Y."/>
            <person name="Watada M."/>
            <person name="Katoh T."/>
            <person name="Gotoh A."/>
            <person name="Gotoh Y."/>
            <person name="Taniguchi I."/>
            <person name="Nakamura K."/>
            <person name="Hayashi T."/>
            <person name="Katayama T."/>
            <person name="Uemura T."/>
            <person name="Hattori Y."/>
        </authorList>
    </citation>
    <scope>NUCLEOTIDE SEQUENCE [LARGE SCALE GENOMIC DNA]</scope>
    <source>
        <strain evidence="10 11">KH-74</strain>
    </source>
</reference>
<feature type="compositionally biased region" description="Polar residues" evidence="8">
    <location>
        <begin position="589"/>
        <end position="605"/>
    </location>
</feature>
<gene>
    <name evidence="10" type="ORF">DAKH74_013000</name>
</gene>
<dbReference type="Proteomes" id="UP001377567">
    <property type="component" value="Unassembled WGS sequence"/>
</dbReference>
<evidence type="ECO:0000313" key="11">
    <source>
        <dbReference type="Proteomes" id="UP001377567"/>
    </source>
</evidence>
<organism evidence="10 11">
    <name type="scientific">Maudiozyma humilis</name>
    <name type="common">Sour dough yeast</name>
    <name type="synonym">Kazachstania humilis</name>
    <dbReference type="NCBI Taxonomy" id="51915"/>
    <lineage>
        <taxon>Eukaryota</taxon>
        <taxon>Fungi</taxon>
        <taxon>Dikarya</taxon>
        <taxon>Ascomycota</taxon>
        <taxon>Saccharomycotina</taxon>
        <taxon>Saccharomycetes</taxon>
        <taxon>Saccharomycetales</taxon>
        <taxon>Saccharomycetaceae</taxon>
        <taxon>Maudiozyma</taxon>
    </lineage>
</organism>
<dbReference type="GO" id="GO:0006511">
    <property type="term" value="P:ubiquitin-dependent protein catabolic process"/>
    <property type="evidence" value="ECO:0007669"/>
    <property type="project" value="TreeGrafter"/>
</dbReference>
<keyword evidence="5 7" id="KW-0863">Zinc-finger</keyword>
<evidence type="ECO:0000256" key="1">
    <source>
        <dbReference type="ARBA" id="ARBA00004496"/>
    </source>
</evidence>
<proteinExistence type="inferred from homology"/>
<dbReference type="Gene3D" id="6.10.140.2220">
    <property type="match status" value="1"/>
</dbReference>
<dbReference type="InterPro" id="IPR002893">
    <property type="entry name" value="Znf_MYND"/>
</dbReference>
<evidence type="ECO:0000256" key="3">
    <source>
        <dbReference type="ARBA" id="ARBA00022490"/>
    </source>
</evidence>
<feature type="region of interest" description="Disordered" evidence="8">
    <location>
        <begin position="330"/>
        <end position="384"/>
    </location>
</feature>
<dbReference type="PANTHER" id="PTHR47442">
    <property type="entry name" value="MYND-TYPE ZINC FINGER PROTEIN MUB1"/>
    <property type="match status" value="1"/>
</dbReference>